<evidence type="ECO:0000259" key="8">
    <source>
        <dbReference type="Pfam" id="PF02668"/>
    </source>
</evidence>
<gene>
    <name evidence="9" type="ORF">UVI_02054680</name>
</gene>
<sequence>MQQQQQQQQQQRRTEPNQTANEDEIPEAAAAAAAAPRLLCERKPPDGGRPITVTWTSDIVRIAQDGLGGRRTASLNPAALRDSCACGACRDASSGQKTFASVEIPPDIGFSHVRAAEDGLAVSFANDIERFARQAGGRHETTVPWASIEAALQRRGTHDAAALSRRKRSVLARTGVRYWDRQTLAKHVRKIDYAEFMKPESPSFWNVVVDILRLGIVYLRNVPRDERSVVRIATRIANIRETLYGRTFDVRAKPDAENVAYTSGHLGLHQDLCYLSPPPMVQILHCMDNSCSGGESLFSDGERAGRLLWPFVRTSSRLAPLAEHRVPYQYDKRGYLYHADRSVVDRDADGAFAGVYWSPPFQGRYEDASVDLERWLAPARVFEALINHPDAVHSYKMEPGECVLFDNLRTMHGRNAFDADAGGARWLRGAYIAAEDFLSRAAYIPAGQAELYRGPEAWTPEKAQKELSEGDWHRDVVERVRRIDPSVEG</sequence>
<dbReference type="SUPFAM" id="SSF51197">
    <property type="entry name" value="Clavaminate synthase-like"/>
    <property type="match status" value="1"/>
</dbReference>
<dbReference type="EMBL" id="BBTG02000044">
    <property type="protein sequence ID" value="GAO18526.1"/>
    <property type="molecule type" value="Genomic_DNA"/>
</dbReference>
<proteinExistence type="inferred from homology"/>
<evidence type="ECO:0000256" key="2">
    <source>
        <dbReference type="ARBA" id="ARBA00008654"/>
    </source>
</evidence>
<dbReference type="InterPro" id="IPR050411">
    <property type="entry name" value="AlphaKG_dependent_hydroxylases"/>
</dbReference>
<dbReference type="GO" id="GO:0051213">
    <property type="term" value="F:dioxygenase activity"/>
    <property type="evidence" value="ECO:0007669"/>
    <property type="project" value="UniProtKB-KW"/>
</dbReference>
<dbReference type="InterPro" id="IPR038492">
    <property type="entry name" value="GBBH-like_N_sf"/>
</dbReference>
<feature type="domain" description="TauD/TfdA-like" evidence="8">
    <location>
        <begin position="190"/>
        <end position="431"/>
    </location>
</feature>
<evidence type="ECO:0000256" key="3">
    <source>
        <dbReference type="ARBA" id="ARBA00022723"/>
    </source>
</evidence>
<evidence type="ECO:0000313" key="9">
    <source>
        <dbReference type="EMBL" id="GAO18526.1"/>
    </source>
</evidence>
<dbReference type="Proteomes" id="UP000054053">
    <property type="component" value="Unassembled WGS sequence"/>
</dbReference>
<dbReference type="InterPro" id="IPR042098">
    <property type="entry name" value="TauD-like_sf"/>
</dbReference>
<feature type="region of interest" description="Disordered" evidence="7">
    <location>
        <begin position="1"/>
        <end position="35"/>
    </location>
</feature>
<feature type="compositionally biased region" description="Low complexity" evidence="7">
    <location>
        <begin position="1"/>
        <end position="11"/>
    </location>
</feature>
<comment type="similarity">
    <text evidence="2">Belongs to the gamma-BBH/TMLD family.</text>
</comment>
<organism evidence="9 10">
    <name type="scientific">Ustilaginoidea virens</name>
    <name type="common">Rice false smut fungus</name>
    <name type="synonym">Villosiclava virens</name>
    <dbReference type="NCBI Taxonomy" id="1159556"/>
    <lineage>
        <taxon>Eukaryota</taxon>
        <taxon>Fungi</taxon>
        <taxon>Dikarya</taxon>
        <taxon>Ascomycota</taxon>
        <taxon>Pezizomycotina</taxon>
        <taxon>Sordariomycetes</taxon>
        <taxon>Hypocreomycetidae</taxon>
        <taxon>Hypocreales</taxon>
        <taxon>Clavicipitaceae</taxon>
        <taxon>Ustilaginoidea</taxon>
    </lineage>
</organism>
<keyword evidence="6" id="KW-0408">Iron</keyword>
<dbReference type="AlphaFoldDB" id="A0A1B5L4R8"/>
<evidence type="ECO:0000256" key="6">
    <source>
        <dbReference type="ARBA" id="ARBA00023004"/>
    </source>
</evidence>
<comment type="caution">
    <text evidence="9">The sequence shown here is derived from an EMBL/GenBank/DDBJ whole genome shotgun (WGS) entry which is preliminary data.</text>
</comment>
<reference evidence="10" key="1">
    <citation type="journal article" date="2016" name="Genome Announc.">
        <title>Genome sequence of Ustilaginoidea virens IPU010, a rice pathogenic fungus causing false smut.</title>
        <authorList>
            <person name="Kumagai T."/>
            <person name="Ishii T."/>
            <person name="Terai G."/>
            <person name="Umemura M."/>
            <person name="Machida M."/>
            <person name="Asai K."/>
        </authorList>
    </citation>
    <scope>NUCLEOTIDE SEQUENCE [LARGE SCALE GENOMIC DNA]</scope>
    <source>
        <strain evidence="10">IPU010</strain>
    </source>
</reference>
<dbReference type="Gene3D" id="3.30.2020.30">
    <property type="match status" value="1"/>
</dbReference>
<evidence type="ECO:0000256" key="7">
    <source>
        <dbReference type="SAM" id="MobiDB-lite"/>
    </source>
</evidence>
<dbReference type="Pfam" id="PF02668">
    <property type="entry name" value="TauD"/>
    <property type="match status" value="1"/>
</dbReference>
<dbReference type="PANTHER" id="PTHR10696">
    <property type="entry name" value="GAMMA-BUTYROBETAINE HYDROXYLASE-RELATED"/>
    <property type="match status" value="1"/>
</dbReference>
<dbReference type="InterPro" id="IPR003819">
    <property type="entry name" value="TauD/TfdA-like"/>
</dbReference>
<keyword evidence="3" id="KW-0479">Metal-binding</keyword>
<keyword evidence="5" id="KW-0560">Oxidoreductase</keyword>
<evidence type="ECO:0000256" key="5">
    <source>
        <dbReference type="ARBA" id="ARBA00023002"/>
    </source>
</evidence>
<dbReference type="PANTHER" id="PTHR10696:SF25">
    <property type="entry name" value="OXIDOREDUCTASE AIM17-RELATED"/>
    <property type="match status" value="1"/>
</dbReference>
<dbReference type="GO" id="GO:0005739">
    <property type="term" value="C:mitochondrion"/>
    <property type="evidence" value="ECO:0007669"/>
    <property type="project" value="TreeGrafter"/>
</dbReference>
<dbReference type="GO" id="GO:0046872">
    <property type="term" value="F:metal ion binding"/>
    <property type="evidence" value="ECO:0007669"/>
    <property type="project" value="UniProtKB-KW"/>
</dbReference>
<keyword evidence="4" id="KW-0223">Dioxygenase</keyword>
<accession>A0A1B5L4R8</accession>
<evidence type="ECO:0000256" key="1">
    <source>
        <dbReference type="ARBA" id="ARBA00001954"/>
    </source>
</evidence>
<comment type="cofactor">
    <cofactor evidence="1">
        <name>Fe(2+)</name>
        <dbReference type="ChEBI" id="CHEBI:29033"/>
    </cofactor>
</comment>
<dbReference type="Gene3D" id="3.60.130.10">
    <property type="entry name" value="Clavaminate synthase-like"/>
    <property type="match status" value="1"/>
</dbReference>
<name>A0A1B5L4R8_USTVR</name>
<evidence type="ECO:0000256" key="4">
    <source>
        <dbReference type="ARBA" id="ARBA00022964"/>
    </source>
</evidence>
<evidence type="ECO:0000313" key="10">
    <source>
        <dbReference type="Proteomes" id="UP000054053"/>
    </source>
</evidence>
<dbReference type="GO" id="GO:0045329">
    <property type="term" value="P:carnitine biosynthetic process"/>
    <property type="evidence" value="ECO:0007669"/>
    <property type="project" value="TreeGrafter"/>
</dbReference>
<protein>
    <recommendedName>
        <fullName evidence="8">TauD/TfdA-like domain-containing protein</fullName>
    </recommendedName>
</protein>